<organism evidence="1 2">
    <name type="scientific">Pseudoalteromonas luteoviolacea H33</name>
    <dbReference type="NCBI Taxonomy" id="1365251"/>
    <lineage>
        <taxon>Bacteria</taxon>
        <taxon>Pseudomonadati</taxon>
        <taxon>Pseudomonadota</taxon>
        <taxon>Gammaproteobacteria</taxon>
        <taxon>Alteromonadales</taxon>
        <taxon>Pseudoalteromonadaceae</taxon>
        <taxon>Pseudoalteromonas</taxon>
    </lineage>
</organism>
<name>A0A162A2C6_9GAMM</name>
<comment type="caution">
    <text evidence="1">The sequence shown here is derived from an EMBL/GenBank/DDBJ whole genome shotgun (WGS) entry which is preliminary data.</text>
</comment>
<accession>A0A162A2C6</accession>
<evidence type="ECO:0000313" key="2">
    <source>
        <dbReference type="Proteomes" id="UP000076503"/>
    </source>
</evidence>
<sequence>MVLMKYFIYLFGLLLLSYGSTSAIEEHISAFATESESIEYLSLNYPDKAIELYKRNSAKLLTTHSEKTVSFYNDVLVAASSVHDTVLIEELVGLLAHRRLDPFREPYLFAIINVLGVSYGTNLQYVEAIAAYKCALTLTDNKLEKTIAKVNLAIAYRMAEQPALSYQILQSIDESILSGRRIAGVLVVKGNTAMVLREVGAAIDHYTMARQYYIKTKHHRNAARVTVNLLGAALADGQWTMDII</sequence>
<dbReference type="Proteomes" id="UP000076503">
    <property type="component" value="Unassembled WGS sequence"/>
</dbReference>
<protein>
    <recommendedName>
        <fullName evidence="3">MalT-like TPR region domain-containing protein</fullName>
    </recommendedName>
</protein>
<gene>
    <name evidence="1" type="ORF">N476_25260</name>
</gene>
<dbReference type="Gene3D" id="1.25.40.10">
    <property type="entry name" value="Tetratricopeptide repeat domain"/>
    <property type="match status" value="1"/>
</dbReference>
<reference evidence="1 2" key="1">
    <citation type="submission" date="2013-07" db="EMBL/GenBank/DDBJ databases">
        <title>Comparative Genomic and Metabolomic Analysis of Twelve Strains of Pseudoalteromonas luteoviolacea.</title>
        <authorList>
            <person name="Vynne N.G."/>
            <person name="Mansson M."/>
            <person name="Gram L."/>
        </authorList>
    </citation>
    <scope>NUCLEOTIDE SEQUENCE [LARGE SCALE GENOMIC DNA]</scope>
    <source>
        <strain evidence="1 2">H33</strain>
    </source>
</reference>
<dbReference type="InterPro" id="IPR011990">
    <property type="entry name" value="TPR-like_helical_dom_sf"/>
</dbReference>
<dbReference type="EMBL" id="AUXZ01000127">
    <property type="protein sequence ID" value="KZN45738.1"/>
    <property type="molecule type" value="Genomic_DNA"/>
</dbReference>
<evidence type="ECO:0008006" key="3">
    <source>
        <dbReference type="Google" id="ProtNLM"/>
    </source>
</evidence>
<dbReference type="PATRIC" id="fig|1365251.3.peg.4736"/>
<dbReference type="AlphaFoldDB" id="A0A162A2C6"/>
<evidence type="ECO:0000313" key="1">
    <source>
        <dbReference type="EMBL" id="KZN45738.1"/>
    </source>
</evidence>
<proteinExistence type="predicted"/>
<dbReference type="SUPFAM" id="SSF48452">
    <property type="entry name" value="TPR-like"/>
    <property type="match status" value="1"/>
</dbReference>